<sequence length="372" mass="41000">MRLAVYNVENLFDRAKAMNLETWAEGRPVLEQFAELNSLLGEQVYSDAVRKRMAELIITLGMEKSDTGPFVILRRNRGGLLKRPKTGGIEITATGRADWVGSLELRDEPINEHAMHNTARVIRDLKADVLGVVEAESRPVLRAFNDEILPAVAGSPFRHVMLIDGNDERGIDVGLLSGAAYPIGRMRSHVDDRLPDGSDGLVFSRDCPEFEVALPDGEQILVLINHLKSKGYGSTAAANRRRRAQAVRVAEICAERLSEGFQHIAVIGDFNDTPDSDPLQPLLQAGAMKDVFQHAKFDDGGYPGTYGLCNAGNKIDYILLSPALFSRVKAGGVIRTGMWPGSRPKRWDTYEELKRPQDAASDHAALFVDLDI</sequence>
<name>A0A4S8P7Q8_9HYPH</name>
<dbReference type="InterPro" id="IPR036691">
    <property type="entry name" value="Endo/exonu/phosph_ase_sf"/>
</dbReference>
<dbReference type="GO" id="GO:0004527">
    <property type="term" value="F:exonuclease activity"/>
    <property type="evidence" value="ECO:0007669"/>
    <property type="project" value="UniProtKB-KW"/>
</dbReference>
<keyword evidence="2" id="KW-0378">Hydrolase</keyword>
<dbReference type="PANTHER" id="PTHR42834:SF1">
    <property type="entry name" value="ENDONUCLEASE_EXONUCLEASE_PHOSPHATASE FAMILY PROTEIN (AFU_ORTHOLOGUE AFUA_3G09210)"/>
    <property type="match status" value="1"/>
</dbReference>
<reference evidence="2 3" key="1">
    <citation type="submission" date="2019-04" db="EMBL/GenBank/DDBJ databases">
        <title>Genome sequence of strain shin9-1.</title>
        <authorList>
            <person name="Gao J."/>
            <person name="Sun J."/>
        </authorList>
    </citation>
    <scope>NUCLEOTIDE SEQUENCE [LARGE SCALE GENOMIC DNA]</scope>
    <source>
        <strain evidence="3">shin9-1</strain>
    </source>
</reference>
<gene>
    <name evidence="2" type="ORF">FAA97_08485</name>
</gene>
<keyword evidence="2" id="KW-0540">Nuclease</keyword>
<dbReference type="RefSeq" id="WP_136598097.1">
    <property type="nucleotide sequence ID" value="NZ_STGV01000002.1"/>
</dbReference>
<dbReference type="AlphaFoldDB" id="A0A4S8P7Q8"/>
<evidence type="ECO:0000313" key="2">
    <source>
        <dbReference type="EMBL" id="THV24004.1"/>
    </source>
</evidence>
<keyword evidence="2" id="KW-0255">Endonuclease</keyword>
<dbReference type="Gene3D" id="3.60.10.10">
    <property type="entry name" value="Endonuclease/exonuclease/phosphatase"/>
    <property type="match status" value="1"/>
</dbReference>
<dbReference type="InterPro" id="IPR005135">
    <property type="entry name" value="Endo/exonuclease/phosphatase"/>
</dbReference>
<protein>
    <submittedName>
        <fullName evidence="2">Endonuclease/exonuclease/phosphatase family protein</fullName>
    </submittedName>
</protein>
<dbReference type="PANTHER" id="PTHR42834">
    <property type="entry name" value="ENDONUCLEASE/EXONUCLEASE/PHOSPHATASE FAMILY PROTEIN (AFU_ORTHOLOGUE AFUA_3G09210)"/>
    <property type="match status" value="1"/>
</dbReference>
<accession>A0A4S8P7Q8</accession>
<keyword evidence="2" id="KW-0269">Exonuclease</keyword>
<comment type="caution">
    <text evidence="2">The sequence shown here is derived from an EMBL/GenBank/DDBJ whole genome shotgun (WGS) entry which is preliminary data.</text>
</comment>
<dbReference type="SUPFAM" id="SSF56219">
    <property type="entry name" value="DNase I-like"/>
    <property type="match status" value="1"/>
</dbReference>
<evidence type="ECO:0000313" key="3">
    <source>
        <dbReference type="Proteomes" id="UP000308828"/>
    </source>
</evidence>
<dbReference type="Proteomes" id="UP000308828">
    <property type="component" value="Unassembled WGS sequence"/>
</dbReference>
<dbReference type="OrthoDB" id="1398885at2"/>
<dbReference type="GO" id="GO:0004519">
    <property type="term" value="F:endonuclease activity"/>
    <property type="evidence" value="ECO:0007669"/>
    <property type="project" value="UniProtKB-KW"/>
</dbReference>
<evidence type="ECO:0000259" key="1">
    <source>
        <dbReference type="Pfam" id="PF03372"/>
    </source>
</evidence>
<proteinExistence type="predicted"/>
<feature type="domain" description="Endonuclease/exonuclease/phosphatase" evidence="1">
    <location>
        <begin position="112"/>
        <end position="363"/>
    </location>
</feature>
<dbReference type="Pfam" id="PF03372">
    <property type="entry name" value="Exo_endo_phos"/>
    <property type="match status" value="1"/>
</dbReference>
<organism evidence="2 3">
    <name type="scientific">Peteryoungia ipomoeae</name>
    <dbReference type="NCBI Taxonomy" id="1210932"/>
    <lineage>
        <taxon>Bacteria</taxon>
        <taxon>Pseudomonadati</taxon>
        <taxon>Pseudomonadota</taxon>
        <taxon>Alphaproteobacteria</taxon>
        <taxon>Hyphomicrobiales</taxon>
        <taxon>Rhizobiaceae</taxon>
        <taxon>Peteryoungia</taxon>
    </lineage>
</organism>
<dbReference type="EMBL" id="STGV01000002">
    <property type="protein sequence ID" value="THV24004.1"/>
    <property type="molecule type" value="Genomic_DNA"/>
</dbReference>
<keyword evidence="3" id="KW-1185">Reference proteome</keyword>